<comment type="caution">
    <text evidence="2">The sequence shown here is derived from an EMBL/GenBank/DDBJ whole genome shotgun (WGS) entry which is preliminary data.</text>
</comment>
<dbReference type="Pfam" id="PF02721">
    <property type="entry name" value="DUF223"/>
    <property type="match status" value="1"/>
</dbReference>
<feature type="domain" description="Replication protein A 70 kDa DNA-binding subunit B/D first OB fold" evidence="1">
    <location>
        <begin position="3"/>
        <end position="105"/>
    </location>
</feature>
<dbReference type="EMBL" id="CM029041">
    <property type="protein sequence ID" value="KAG2629612.1"/>
    <property type="molecule type" value="Genomic_DNA"/>
</dbReference>
<protein>
    <recommendedName>
        <fullName evidence="1">Replication protein A 70 kDa DNA-binding subunit B/D first OB fold domain-containing protein</fullName>
    </recommendedName>
</protein>
<gene>
    <name evidence="2" type="ORF">PVAP13_3KG462300</name>
</gene>
<reference evidence="2" key="1">
    <citation type="submission" date="2020-05" db="EMBL/GenBank/DDBJ databases">
        <title>WGS assembly of Panicum virgatum.</title>
        <authorList>
            <person name="Lovell J.T."/>
            <person name="Jenkins J."/>
            <person name="Shu S."/>
            <person name="Juenger T.E."/>
            <person name="Schmutz J."/>
        </authorList>
    </citation>
    <scope>NUCLEOTIDE SEQUENCE</scope>
    <source>
        <strain evidence="2">AP13</strain>
    </source>
</reference>
<proteinExistence type="predicted"/>
<dbReference type="PANTHER" id="PTHR47165:SF4">
    <property type="entry name" value="OS03G0429900 PROTEIN"/>
    <property type="match status" value="1"/>
</dbReference>
<evidence type="ECO:0000313" key="2">
    <source>
        <dbReference type="EMBL" id="KAG2629612.1"/>
    </source>
</evidence>
<organism evidence="2 3">
    <name type="scientific">Panicum virgatum</name>
    <name type="common">Blackwell switchgrass</name>
    <dbReference type="NCBI Taxonomy" id="38727"/>
    <lineage>
        <taxon>Eukaryota</taxon>
        <taxon>Viridiplantae</taxon>
        <taxon>Streptophyta</taxon>
        <taxon>Embryophyta</taxon>
        <taxon>Tracheophyta</taxon>
        <taxon>Spermatophyta</taxon>
        <taxon>Magnoliopsida</taxon>
        <taxon>Liliopsida</taxon>
        <taxon>Poales</taxon>
        <taxon>Poaceae</taxon>
        <taxon>PACMAD clade</taxon>
        <taxon>Panicoideae</taxon>
        <taxon>Panicodae</taxon>
        <taxon>Paniceae</taxon>
        <taxon>Panicinae</taxon>
        <taxon>Panicum</taxon>
        <taxon>Panicum sect. Hiantes</taxon>
    </lineage>
</organism>
<evidence type="ECO:0000259" key="1">
    <source>
        <dbReference type="Pfam" id="PF02721"/>
    </source>
</evidence>
<dbReference type="CDD" id="cd04480">
    <property type="entry name" value="RPA1_DBD_A_like"/>
    <property type="match status" value="1"/>
</dbReference>
<dbReference type="Proteomes" id="UP000823388">
    <property type="component" value="Chromosome 3K"/>
</dbReference>
<evidence type="ECO:0000313" key="3">
    <source>
        <dbReference type="Proteomes" id="UP000823388"/>
    </source>
</evidence>
<dbReference type="PANTHER" id="PTHR47165">
    <property type="entry name" value="OS03G0429900 PROTEIN"/>
    <property type="match status" value="1"/>
</dbReference>
<sequence length="218" mass="25534">MAYKKLSDLTTEGQTWSIKIKVIRVWDSINNATDELISMDMILMGKHNDAIHATIWKGLLNTYRPQINEGSIYVFSNFKVEGSIRYRPLCNEKKIVFTYNTMVKEVNEPSDKFKQHYFEFVTKDTLLERENKDHQCSDVIGLLTNIWPLQQRIIKRNTPSERTKDIHVIELLLFDGEKVRVTLWGELAHYISEDLTENQTVIIVTSNSKRLRNLHNGY</sequence>
<dbReference type="Gene3D" id="2.40.50.140">
    <property type="entry name" value="Nucleic acid-binding proteins"/>
    <property type="match status" value="2"/>
</dbReference>
<dbReference type="AlphaFoldDB" id="A0A8T0UZI0"/>
<accession>A0A8T0UZI0</accession>
<name>A0A8T0UZI0_PANVG</name>
<keyword evidence="3" id="KW-1185">Reference proteome</keyword>
<dbReference type="SUPFAM" id="SSF50249">
    <property type="entry name" value="Nucleic acid-binding proteins"/>
    <property type="match status" value="2"/>
</dbReference>
<dbReference type="InterPro" id="IPR003871">
    <property type="entry name" value="RFA1B/D_OB_1st"/>
</dbReference>
<dbReference type="InterPro" id="IPR012340">
    <property type="entry name" value="NA-bd_OB-fold"/>
</dbReference>